<dbReference type="HAMAP" id="MF_01208">
    <property type="entry name" value="PyrE"/>
    <property type="match status" value="1"/>
</dbReference>
<evidence type="ECO:0000256" key="1">
    <source>
        <dbReference type="ARBA" id="ARBA00004889"/>
    </source>
</evidence>
<dbReference type="EMBL" id="DSKY01000005">
    <property type="protein sequence ID" value="HDY58297.1"/>
    <property type="molecule type" value="Genomic_DNA"/>
</dbReference>
<evidence type="ECO:0000256" key="3">
    <source>
        <dbReference type="ARBA" id="ARBA00022676"/>
    </source>
</evidence>
<comment type="similarity">
    <text evidence="6">Belongs to the purine/pyrimidine phosphoribosyltransferase family. PyrE subfamily.</text>
</comment>
<comment type="pathway">
    <text evidence="1 6">Pyrimidine metabolism; UMP biosynthesis via de novo pathway; UMP from orotate: step 1/2.</text>
</comment>
<feature type="binding site" evidence="6">
    <location>
        <position position="125"/>
    </location>
    <ligand>
        <name>orotate</name>
        <dbReference type="ChEBI" id="CHEBI:30839"/>
    </ligand>
</feature>
<comment type="catalytic activity">
    <reaction evidence="6">
        <text>orotidine 5'-phosphate + diphosphate = orotate + 5-phospho-alpha-D-ribose 1-diphosphate</text>
        <dbReference type="Rhea" id="RHEA:10380"/>
        <dbReference type="ChEBI" id="CHEBI:30839"/>
        <dbReference type="ChEBI" id="CHEBI:33019"/>
        <dbReference type="ChEBI" id="CHEBI:57538"/>
        <dbReference type="ChEBI" id="CHEBI:58017"/>
        <dbReference type="EC" id="2.4.2.10"/>
    </reaction>
</comment>
<keyword evidence="5 6" id="KW-0665">Pyrimidine biosynthesis</keyword>
<dbReference type="GO" id="GO:0004588">
    <property type="term" value="F:orotate phosphoribosyltransferase activity"/>
    <property type="evidence" value="ECO:0007669"/>
    <property type="project" value="UniProtKB-UniRule"/>
</dbReference>
<comment type="function">
    <text evidence="6">Catalyzes the transfer of a ribosyl phosphate group from 5-phosphoribose 1-diphosphate to orotate, leading to the formation of orotidine monophosphate (OMP).</text>
</comment>
<evidence type="ECO:0000259" key="7">
    <source>
        <dbReference type="Pfam" id="PF00156"/>
    </source>
</evidence>
<dbReference type="PANTHER" id="PTHR19278">
    <property type="entry name" value="OROTATE PHOSPHORIBOSYLTRANSFERASE"/>
    <property type="match status" value="1"/>
</dbReference>
<keyword evidence="4 6" id="KW-0808">Transferase</keyword>
<comment type="cofactor">
    <cofactor evidence="6">
        <name>Mg(2+)</name>
        <dbReference type="ChEBI" id="CHEBI:18420"/>
    </cofactor>
</comment>
<dbReference type="InterPro" id="IPR023031">
    <property type="entry name" value="OPRT"/>
</dbReference>
<name>A0A7V0Z478_UNCW3</name>
<protein>
    <recommendedName>
        <fullName evidence="2 6">Orotate phosphoribosyltransferase</fullName>
        <shortName evidence="6">OPRT</shortName>
        <shortName evidence="6">OPRTase</shortName>
        <ecNumber evidence="2 6">2.4.2.10</ecNumber>
    </recommendedName>
</protein>
<dbReference type="AlphaFoldDB" id="A0A7V0Z478"/>
<feature type="binding site" description="in other chain" evidence="6">
    <location>
        <begin position="121"/>
        <end position="129"/>
    </location>
    <ligand>
        <name>5-phospho-alpha-D-ribose 1-diphosphate</name>
        <dbReference type="ChEBI" id="CHEBI:58017"/>
        <note>ligand shared between dimeric partners</note>
    </ligand>
</feature>
<dbReference type="PANTHER" id="PTHR19278:SF9">
    <property type="entry name" value="URIDINE 5'-MONOPHOSPHATE SYNTHASE"/>
    <property type="match status" value="1"/>
</dbReference>
<dbReference type="GO" id="GO:0000287">
    <property type="term" value="F:magnesium ion binding"/>
    <property type="evidence" value="ECO:0007669"/>
    <property type="project" value="UniProtKB-UniRule"/>
</dbReference>
<dbReference type="Pfam" id="PF00156">
    <property type="entry name" value="Pribosyltran"/>
    <property type="match status" value="1"/>
</dbReference>
<accession>A0A7V0Z478</accession>
<organism evidence="8">
    <name type="scientific">candidate division WOR-3 bacterium</name>
    <dbReference type="NCBI Taxonomy" id="2052148"/>
    <lineage>
        <taxon>Bacteria</taxon>
        <taxon>Bacteria division WOR-3</taxon>
    </lineage>
</organism>
<proteinExistence type="inferred from homology"/>
<feature type="binding site" evidence="6">
    <location>
        <position position="153"/>
    </location>
    <ligand>
        <name>orotate</name>
        <dbReference type="ChEBI" id="CHEBI:30839"/>
    </ligand>
</feature>
<dbReference type="SUPFAM" id="SSF53271">
    <property type="entry name" value="PRTase-like"/>
    <property type="match status" value="1"/>
</dbReference>
<evidence type="ECO:0000256" key="6">
    <source>
        <dbReference type="HAMAP-Rule" id="MF_01208"/>
    </source>
</evidence>
<dbReference type="GO" id="GO:0019856">
    <property type="term" value="P:pyrimidine nucleobase biosynthetic process"/>
    <property type="evidence" value="ECO:0007669"/>
    <property type="project" value="TreeGrafter"/>
</dbReference>
<dbReference type="CDD" id="cd06223">
    <property type="entry name" value="PRTases_typeI"/>
    <property type="match status" value="1"/>
</dbReference>
<gene>
    <name evidence="6" type="primary">pyrE</name>
    <name evidence="8" type="ORF">ENP86_01900</name>
</gene>
<dbReference type="EC" id="2.4.2.10" evidence="2 6"/>
<dbReference type="InterPro" id="IPR029057">
    <property type="entry name" value="PRTase-like"/>
</dbReference>
<keyword evidence="3 6" id="KW-0328">Glycosyltransferase</keyword>
<evidence type="ECO:0000313" key="8">
    <source>
        <dbReference type="EMBL" id="HDY58297.1"/>
    </source>
</evidence>
<sequence length="193" mass="22050">MLQKISSRRLKMQVEEILRNYKVLMEGHFILNSGLHSKYYFEKFRILENPEATGKLCSMIVERFKDRNIEWVIGPTTGGIIIAFETARQLHCNAGFAEEREGKRVVARGFNIRGKNVLIVDDVLTTGKSLNETIEAVKEKNAKIIGIVVLIDRSVNIMPFEYVSLYKKEVQNFKPEECPLCKEKIPFTKPGGA</sequence>
<reference evidence="8" key="1">
    <citation type="journal article" date="2020" name="mSystems">
        <title>Genome- and Community-Level Interaction Insights into Carbon Utilization and Element Cycling Functions of Hydrothermarchaeota in Hydrothermal Sediment.</title>
        <authorList>
            <person name="Zhou Z."/>
            <person name="Liu Y."/>
            <person name="Xu W."/>
            <person name="Pan J."/>
            <person name="Luo Z.H."/>
            <person name="Li M."/>
        </authorList>
    </citation>
    <scope>NUCLEOTIDE SEQUENCE [LARGE SCALE GENOMIC DNA]</scope>
    <source>
        <strain evidence="8">SpSt-258</strain>
    </source>
</reference>
<dbReference type="GO" id="GO:0044205">
    <property type="term" value="P:'de novo' UMP biosynthetic process"/>
    <property type="evidence" value="ECO:0007669"/>
    <property type="project" value="UniProtKB-UniRule"/>
</dbReference>
<comment type="caution">
    <text evidence="6">Lacks conserved residue(s) required for the propagation of feature annotation.</text>
</comment>
<keyword evidence="6" id="KW-0460">Magnesium</keyword>
<feature type="domain" description="Phosphoribosyltransferase" evidence="7">
    <location>
        <begin position="46"/>
        <end position="159"/>
    </location>
</feature>
<dbReference type="Gene3D" id="3.40.50.2020">
    <property type="match status" value="1"/>
</dbReference>
<evidence type="ECO:0000256" key="4">
    <source>
        <dbReference type="ARBA" id="ARBA00022679"/>
    </source>
</evidence>
<dbReference type="InterPro" id="IPR000836">
    <property type="entry name" value="PRTase_dom"/>
</dbReference>
<dbReference type="UniPathway" id="UPA00070">
    <property type="reaction ID" value="UER00119"/>
</dbReference>
<comment type="caution">
    <text evidence="8">The sequence shown here is derived from an EMBL/GenBank/DDBJ whole genome shotgun (WGS) entry which is preliminary data.</text>
</comment>
<evidence type="ECO:0000256" key="5">
    <source>
        <dbReference type="ARBA" id="ARBA00022975"/>
    </source>
</evidence>
<evidence type="ECO:0000256" key="2">
    <source>
        <dbReference type="ARBA" id="ARBA00011971"/>
    </source>
</evidence>
<comment type="subunit">
    <text evidence="6">Homodimer.</text>
</comment>